<evidence type="ECO:0008006" key="3">
    <source>
        <dbReference type="Google" id="ProtNLM"/>
    </source>
</evidence>
<name>A0A853DE21_9MICO</name>
<dbReference type="RefSeq" id="WP_179478280.1">
    <property type="nucleotide sequence ID" value="NZ_JACCFW010000001.1"/>
</dbReference>
<dbReference type="EMBL" id="JACCFW010000001">
    <property type="protein sequence ID" value="NYJ73181.1"/>
    <property type="molecule type" value="Genomic_DNA"/>
</dbReference>
<gene>
    <name evidence="1" type="ORF">HNR15_000144</name>
</gene>
<protein>
    <recommendedName>
        <fullName evidence="3">HEPN/Toprim N-terminal domain-containing protein</fullName>
    </recommendedName>
</protein>
<accession>A0A853DE21</accession>
<evidence type="ECO:0000313" key="1">
    <source>
        <dbReference type="EMBL" id="NYJ73181.1"/>
    </source>
</evidence>
<proteinExistence type="predicted"/>
<sequence>MSSYATFRLGNFEFGQIRNEVDPEVLAVFTDDMLERHTESASDYYPWWRDEYPTDAESSEADHPVAVVRLAGPGPVIAARLDLMGITATEVKALLEESISSLGRRYEDNLAVGGNEYFAQYVRNTVEVASSLTVSQWQEKVCDLDAAEWSKRPFAPGSAGWMLDLIEYWEWRHVLRLLLTVWPEEQVVLDLTDLNDGGWIDDTLADSLASGALAFLRSTASAHTPIVVLTEGRTDAEFIKSALDVLYPDLQDLITFLDYEVRPEGGAGALARSVKAFAAAGIANRVVALFDNDAAARDAMRSLDIDGLPKNIVVCRYPDTELASNYPTLGPPTAAALSGHIEHANVNGLAGSIELYLGTDVLTQEDGALAPVQWRSFIQSLRAYQGEIIGKERVHKLFRLKVENYASSGGFDEAAWHGLRSILDVIISAFLDRALPEQLCEHGGRSEARIRVRQI</sequence>
<comment type="caution">
    <text evidence="1">The sequence shown here is derived from an EMBL/GenBank/DDBJ whole genome shotgun (WGS) entry which is preliminary data.</text>
</comment>
<evidence type="ECO:0000313" key="2">
    <source>
        <dbReference type="Proteomes" id="UP000571817"/>
    </source>
</evidence>
<keyword evidence="2" id="KW-1185">Reference proteome</keyword>
<reference evidence="1 2" key="1">
    <citation type="submission" date="2020-07" db="EMBL/GenBank/DDBJ databases">
        <title>Sequencing the genomes of 1000 actinobacteria strains.</title>
        <authorList>
            <person name="Klenk H.-P."/>
        </authorList>
    </citation>
    <scope>NUCLEOTIDE SEQUENCE [LARGE SCALE GENOMIC DNA]</scope>
    <source>
        <strain evidence="1 2">DSM 29531</strain>
    </source>
</reference>
<organism evidence="1 2">
    <name type="scientific">Allobranchiibius huperziae</name>
    <dbReference type="NCBI Taxonomy" id="1874116"/>
    <lineage>
        <taxon>Bacteria</taxon>
        <taxon>Bacillati</taxon>
        <taxon>Actinomycetota</taxon>
        <taxon>Actinomycetes</taxon>
        <taxon>Micrococcales</taxon>
        <taxon>Dermacoccaceae</taxon>
        <taxon>Allobranchiibius</taxon>
    </lineage>
</organism>
<dbReference type="AlphaFoldDB" id="A0A853DE21"/>
<dbReference type="Proteomes" id="UP000571817">
    <property type="component" value="Unassembled WGS sequence"/>
</dbReference>